<dbReference type="Proteomes" id="UP000604825">
    <property type="component" value="Unassembled WGS sequence"/>
</dbReference>
<dbReference type="EMBL" id="CAJGYO010000017">
    <property type="protein sequence ID" value="CAD6334817.1"/>
    <property type="molecule type" value="Genomic_DNA"/>
</dbReference>
<accession>A0A811RXW4</accession>
<reference evidence="1" key="1">
    <citation type="submission" date="2020-10" db="EMBL/GenBank/DDBJ databases">
        <authorList>
            <person name="Han B."/>
            <person name="Lu T."/>
            <person name="Zhao Q."/>
            <person name="Huang X."/>
            <person name="Zhao Y."/>
        </authorList>
    </citation>
    <scope>NUCLEOTIDE SEQUENCE</scope>
</reference>
<proteinExistence type="predicted"/>
<sequence>MAAKTKREMRSSNPLKDFNAVVVVGPGSSNKVSMVKSASWSDFGVCATSAGAAAGEKKVAVAEAGAAAGGEKVAAAGDKKVAAVEAGVAAGDKKVVAAEAGAAAGRRFHYSVPSDEHFNLWEDATDREELRVCFTEFAALVDQCNAELMLEV</sequence>
<evidence type="ECO:0000313" key="2">
    <source>
        <dbReference type="Proteomes" id="UP000604825"/>
    </source>
</evidence>
<comment type="caution">
    <text evidence="1">The sequence shown here is derived from an EMBL/GenBank/DDBJ whole genome shotgun (WGS) entry which is preliminary data.</text>
</comment>
<organism evidence="1 2">
    <name type="scientific">Miscanthus lutarioriparius</name>
    <dbReference type="NCBI Taxonomy" id="422564"/>
    <lineage>
        <taxon>Eukaryota</taxon>
        <taxon>Viridiplantae</taxon>
        <taxon>Streptophyta</taxon>
        <taxon>Embryophyta</taxon>
        <taxon>Tracheophyta</taxon>
        <taxon>Spermatophyta</taxon>
        <taxon>Magnoliopsida</taxon>
        <taxon>Liliopsida</taxon>
        <taxon>Poales</taxon>
        <taxon>Poaceae</taxon>
        <taxon>PACMAD clade</taxon>
        <taxon>Panicoideae</taxon>
        <taxon>Andropogonodae</taxon>
        <taxon>Andropogoneae</taxon>
        <taxon>Saccharinae</taxon>
        <taxon>Miscanthus</taxon>
    </lineage>
</organism>
<name>A0A811RXW4_9POAL</name>
<gene>
    <name evidence="1" type="ORF">NCGR_LOCUS58915</name>
</gene>
<dbReference type="AlphaFoldDB" id="A0A811RXW4"/>
<keyword evidence="2" id="KW-1185">Reference proteome</keyword>
<protein>
    <submittedName>
        <fullName evidence="1">Uncharacterized protein</fullName>
    </submittedName>
</protein>
<evidence type="ECO:0000313" key="1">
    <source>
        <dbReference type="EMBL" id="CAD6334817.1"/>
    </source>
</evidence>